<sequence length="67" mass="7739">MQQAKAVVGLQIGETFDQFFLQAVVLVSGGIQLASVDLIFQPQPLEERGLIQWRWAYRRYFPIAWVD</sequence>
<dbReference type="EMBL" id="CABEEZ010000133">
    <property type="protein sequence ID" value="VTR54573.1"/>
    <property type="molecule type" value="Genomic_DNA"/>
</dbReference>
<accession>A0A4U9W6Y6</accession>
<protein>
    <submittedName>
        <fullName evidence="1">Uncharacterized protein</fullName>
    </submittedName>
</protein>
<dbReference type="AlphaFoldDB" id="A0A4U9W6Y6"/>
<evidence type="ECO:0000313" key="1">
    <source>
        <dbReference type="EMBL" id="VTR54573.1"/>
    </source>
</evidence>
<gene>
    <name evidence="1" type="ORF">NCTC12965_06770</name>
</gene>
<name>A0A4U9W6Y6_SERFO</name>
<proteinExistence type="predicted"/>
<organism evidence="1">
    <name type="scientific">Serratia fonticola</name>
    <dbReference type="NCBI Taxonomy" id="47917"/>
    <lineage>
        <taxon>Bacteria</taxon>
        <taxon>Pseudomonadati</taxon>
        <taxon>Pseudomonadota</taxon>
        <taxon>Gammaproteobacteria</taxon>
        <taxon>Enterobacterales</taxon>
        <taxon>Yersiniaceae</taxon>
        <taxon>Serratia</taxon>
    </lineage>
</organism>
<reference evidence="1" key="1">
    <citation type="submission" date="2019-05" db="EMBL/GenBank/DDBJ databases">
        <authorList>
            <consortium name="Pathogen Informatics"/>
        </authorList>
    </citation>
    <scope>NUCLEOTIDE SEQUENCE [LARGE SCALE GENOMIC DNA]</scope>
    <source>
        <strain evidence="1">NCTC12965</strain>
    </source>
</reference>